<dbReference type="SUPFAM" id="SSF51126">
    <property type="entry name" value="Pectin lyase-like"/>
    <property type="match status" value="1"/>
</dbReference>
<comment type="caution">
    <text evidence="2">The sequence shown here is derived from an EMBL/GenBank/DDBJ whole genome shotgun (WGS) entry which is preliminary data.</text>
</comment>
<protein>
    <recommendedName>
        <fullName evidence="4">Multidrug transporter</fullName>
    </recommendedName>
</protein>
<feature type="chain" id="PRO_5033005309" description="Multidrug transporter" evidence="1">
    <location>
        <begin position="22"/>
        <end position="739"/>
    </location>
</feature>
<dbReference type="AlphaFoldDB" id="A0A854C415"/>
<gene>
    <name evidence="2" type="ORF">BHV76_08895</name>
</gene>
<reference evidence="2 3" key="1">
    <citation type="journal article" date="2016" name="Nat. Biotechnol.">
        <title>Measurement of bacterial replication rates in microbial communities.</title>
        <authorList>
            <person name="Brown C.T."/>
            <person name="Olm M.R."/>
            <person name="Thomas B.C."/>
            <person name="Banfield J.F."/>
        </authorList>
    </citation>
    <scope>NUCLEOTIDE SEQUENCE [LARGE SCALE GENOMIC DNA]</scope>
    <source>
        <strain evidence="2">45_130</strain>
    </source>
</reference>
<proteinExistence type="predicted"/>
<dbReference type="PANTHER" id="PTHR41339">
    <property type="entry name" value="LIPL48"/>
    <property type="match status" value="1"/>
</dbReference>
<evidence type="ECO:0000313" key="3">
    <source>
        <dbReference type="Proteomes" id="UP000186685"/>
    </source>
</evidence>
<dbReference type="Proteomes" id="UP000186685">
    <property type="component" value="Unassembled WGS sequence"/>
</dbReference>
<feature type="signal peptide" evidence="1">
    <location>
        <begin position="1"/>
        <end position="21"/>
    </location>
</feature>
<name>A0A854C415_9BACT</name>
<evidence type="ECO:0008006" key="4">
    <source>
        <dbReference type="Google" id="ProtNLM"/>
    </source>
</evidence>
<sequence length="739" mass="77476">MKKVFLTAMAFAAMVSSVSFTSCSNEEDVPGPGTGGEKIELNGTVEGTMTLDANNEYILNGTLTVTDGATLEIPAGTKIKAAKGFGNYIIVAQGGKINAKGTADKPIIFTADNEENATTGYWGGLIINGKAPISGAASGETGSTEVDNNLKYGGTDENDNSGTLEYVQLLYTGARSNADIEHNGLTLNGVGKGTTIKNIYIAEGADDAIEFFGGTVNVENILAVNCDDDMFDFTQGYKGTLSNCYGVWEEGFTSTEEDPRGVEADGNLDGKGPDHQGQSDFTIKNMTIATYASGQEMDDAIKVRRGATAHIENALVLGNGKIKDFIDVTDSKGAATTNTSMSVTNQVNTAFSGTIINNGDVNYENIKVEAGNTGAEQSLFTWTGYKFPSSDVVISEENLPTSIDTEVTLDASKLYIIEGAVIVKDGGVLNIPAGTTLKARKGFGNYILVDRGGKINAKGTAEKPITFTADTESATAGYWGGLIINGKAIISGASAGSEGSTEIDNNYKYGGSDNADNSGVLKYVKLLYTGARSNADIEHNGLTLNAVGNGTTIENIYVADGADDAIEFFGGSVNVKGLLAVNCDDDMFDFTQGYCGTLSDCYGRWEEGFTSTEQDPRGVEADGNLDGIGPDHTPQSNFKIENMTIENLSKEAEMQDAIKIRRGAKATIVNALVKGSGLVTDLVDLKDGKGNADAATTISVSKELSQATAKDVNGTGNVTVANGNTGVSTDTFAWTGYKF</sequence>
<keyword evidence="1" id="KW-0732">Signal</keyword>
<dbReference type="EMBL" id="MNQR01000022">
    <property type="protein sequence ID" value="OKZ09677.1"/>
    <property type="molecule type" value="Genomic_DNA"/>
</dbReference>
<dbReference type="InterPro" id="IPR011050">
    <property type="entry name" value="Pectin_lyase_fold/virulence"/>
</dbReference>
<dbReference type="PANTHER" id="PTHR41339:SF1">
    <property type="entry name" value="SECRETED PROTEIN"/>
    <property type="match status" value="1"/>
</dbReference>
<evidence type="ECO:0000313" key="2">
    <source>
        <dbReference type="EMBL" id="OKZ09677.1"/>
    </source>
</evidence>
<evidence type="ECO:0000256" key="1">
    <source>
        <dbReference type="SAM" id="SignalP"/>
    </source>
</evidence>
<accession>A0A854C415</accession>
<dbReference type="PROSITE" id="PS51257">
    <property type="entry name" value="PROKAR_LIPOPROTEIN"/>
    <property type="match status" value="1"/>
</dbReference>
<organism evidence="2 3">
    <name type="scientific">Phocaeicola plebeius</name>
    <dbReference type="NCBI Taxonomy" id="310297"/>
    <lineage>
        <taxon>Bacteria</taxon>
        <taxon>Pseudomonadati</taxon>
        <taxon>Bacteroidota</taxon>
        <taxon>Bacteroidia</taxon>
        <taxon>Bacteroidales</taxon>
        <taxon>Bacteroidaceae</taxon>
        <taxon>Phocaeicola</taxon>
    </lineage>
</organism>